<dbReference type="InterPro" id="IPR011013">
    <property type="entry name" value="Gal_mutarotase_sf_dom"/>
</dbReference>
<dbReference type="GO" id="GO:0006006">
    <property type="term" value="P:glucose metabolic process"/>
    <property type="evidence" value="ECO:0007669"/>
    <property type="project" value="TreeGrafter"/>
</dbReference>
<proteinExistence type="predicted"/>
<dbReference type="AlphaFoldDB" id="A0A8J7IRI2"/>
<protein>
    <submittedName>
        <fullName evidence="4">Aldose 1-epimerase</fullName>
    </submittedName>
</protein>
<comment type="caution">
    <text evidence="4">The sequence shown here is derived from an EMBL/GenBank/DDBJ whole genome shotgun (WGS) entry which is preliminary data.</text>
</comment>
<organism evidence="4 5">
    <name type="scientific">Snuella sedimenti</name>
    <dbReference type="NCBI Taxonomy" id="2798802"/>
    <lineage>
        <taxon>Bacteria</taxon>
        <taxon>Pseudomonadati</taxon>
        <taxon>Bacteroidota</taxon>
        <taxon>Flavobacteriia</taxon>
        <taxon>Flavobacteriales</taxon>
        <taxon>Flavobacteriaceae</taxon>
        <taxon>Snuella</taxon>
    </lineage>
</organism>
<keyword evidence="3" id="KW-0106">Calcium</keyword>
<evidence type="ECO:0000313" key="5">
    <source>
        <dbReference type="Proteomes" id="UP000610931"/>
    </source>
</evidence>
<dbReference type="GO" id="GO:0004034">
    <property type="term" value="F:aldose 1-epimerase activity"/>
    <property type="evidence" value="ECO:0007669"/>
    <property type="project" value="TreeGrafter"/>
</dbReference>
<gene>
    <name evidence="4" type="ORF">JF259_17270</name>
</gene>
<evidence type="ECO:0000256" key="2">
    <source>
        <dbReference type="ARBA" id="ARBA00011245"/>
    </source>
</evidence>
<evidence type="ECO:0000313" key="4">
    <source>
        <dbReference type="EMBL" id="MBJ6369837.1"/>
    </source>
</evidence>
<dbReference type="SUPFAM" id="SSF74650">
    <property type="entry name" value="Galactose mutarotase-like"/>
    <property type="match status" value="1"/>
</dbReference>
<dbReference type="InterPro" id="IPR008183">
    <property type="entry name" value="Aldose_1/G6P_1-epimerase"/>
</dbReference>
<dbReference type="GO" id="GO:0033499">
    <property type="term" value="P:galactose catabolic process via UDP-galactose, Leloir pathway"/>
    <property type="evidence" value="ECO:0007669"/>
    <property type="project" value="TreeGrafter"/>
</dbReference>
<dbReference type="Pfam" id="PF01263">
    <property type="entry name" value="Aldose_epim"/>
    <property type="match status" value="1"/>
</dbReference>
<dbReference type="InterPro" id="IPR014718">
    <property type="entry name" value="GH-type_carb-bd"/>
</dbReference>
<dbReference type="Gene3D" id="2.70.98.10">
    <property type="match status" value="1"/>
</dbReference>
<evidence type="ECO:0000256" key="1">
    <source>
        <dbReference type="ARBA" id="ARBA00001913"/>
    </source>
</evidence>
<keyword evidence="5" id="KW-1185">Reference proteome</keyword>
<dbReference type="EMBL" id="JAELVQ010000044">
    <property type="protein sequence ID" value="MBJ6369837.1"/>
    <property type="molecule type" value="Genomic_DNA"/>
</dbReference>
<accession>A0A8J7IRI2</accession>
<evidence type="ECO:0000256" key="3">
    <source>
        <dbReference type="ARBA" id="ARBA00022837"/>
    </source>
</evidence>
<sequence length="299" mass="34129">MYKISHTQKLDDNVDYIEVENSEKTVYAKIFLNLGASLQELILNGHHLIKDLHPLTYEDTYASSILFPFANRIKDGAYTFQGKSYAFKINEKPLNNALHGLVYNKTFKLVKQHVTQNGAEVILLYTEADRVNGFPYKYTIQLTYSLSKDGLGLKISVKNEDIKPFPFTLGWHPYFLSDNLYESTLNFDADKTCVFDERNITIGLKDIAKNEVFKVEDKSLDDCFVLNTNKIVFNTPKYKFTVISSSDKGNFLQLYTPPHANTIAIEPTTGVSDSFNNGMGLQTLQPKQIYNISWDLKIE</sequence>
<dbReference type="PANTHER" id="PTHR10091:SF0">
    <property type="entry name" value="GALACTOSE MUTAROTASE"/>
    <property type="match status" value="1"/>
</dbReference>
<dbReference type="GO" id="GO:0030246">
    <property type="term" value="F:carbohydrate binding"/>
    <property type="evidence" value="ECO:0007669"/>
    <property type="project" value="InterPro"/>
</dbReference>
<name>A0A8J7IRI2_9FLAO</name>
<dbReference type="CDD" id="cd01081">
    <property type="entry name" value="Aldose_epim"/>
    <property type="match status" value="1"/>
</dbReference>
<dbReference type="PANTHER" id="PTHR10091">
    <property type="entry name" value="ALDOSE-1-EPIMERASE"/>
    <property type="match status" value="1"/>
</dbReference>
<comment type="cofactor">
    <cofactor evidence="1">
        <name>Ca(2+)</name>
        <dbReference type="ChEBI" id="CHEBI:29108"/>
    </cofactor>
</comment>
<dbReference type="Proteomes" id="UP000610931">
    <property type="component" value="Unassembled WGS sequence"/>
</dbReference>
<dbReference type="RefSeq" id="WP_199116962.1">
    <property type="nucleotide sequence ID" value="NZ_JAELVQ010000044.1"/>
</dbReference>
<reference evidence="4" key="1">
    <citation type="submission" date="2020-12" db="EMBL/GenBank/DDBJ databases">
        <title>Snuella sp. nov., isolated from sediment in Incheon.</title>
        <authorList>
            <person name="Kim W."/>
        </authorList>
    </citation>
    <scope>NUCLEOTIDE SEQUENCE</scope>
    <source>
        <strain evidence="4">CAU 1569</strain>
    </source>
</reference>
<comment type="subunit">
    <text evidence="2">Monomer.</text>
</comment>